<reference evidence="2" key="1">
    <citation type="journal article" date="2019" name="Int. J. Syst. Evol. Microbiol.">
        <title>The Global Catalogue of Microorganisms (GCM) 10K type strain sequencing project: providing services to taxonomists for standard genome sequencing and annotation.</title>
        <authorList>
            <consortium name="The Broad Institute Genomics Platform"/>
            <consortium name="The Broad Institute Genome Sequencing Center for Infectious Disease"/>
            <person name="Wu L."/>
            <person name="Ma J."/>
        </authorList>
    </citation>
    <scope>NUCLEOTIDE SEQUENCE [LARGE SCALE GENOMIC DNA]</scope>
    <source>
        <strain evidence="2">JCM 17939</strain>
    </source>
</reference>
<keyword evidence="2" id="KW-1185">Reference proteome</keyword>
<proteinExistence type="predicted"/>
<gene>
    <name evidence="1" type="ORF">GCM10023196_082880</name>
</gene>
<dbReference type="EMBL" id="BAABHK010000016">
    <property type="protein sequence ID" value="GAA4635809.1"/>
    <property type="molecule type" value="Genomic_DNA"/>
</dbReference>
<dbReference type="NCBIfam" id="NF038083">
    <property type="entry name" value="CU044_5270_fam"/>
    <property type="match status" value="1"/>
</dbReference>
<dbReference type="InterPro" id="IPR047789">
    <property type="entry name" value="CU044_5270-like"/>
</dbReference>
<protein>
    <submittedName>
        <fullName evidence="1">CU044_5270 family protein</fullName>
    </submittedName>
</protein>
<comment type="caution">
    <text evidence="1">The sequence shown here is derived from an EMBL/GenBank/DDBJ whole genome shotgun (WGS) entry which is preliminary data.</text>
</comment>
<dbReference type="Proteomes" id="UP001501442">
    <property type="component" value="Unassembled WGS sequence"/>
</dbReference>
<evidence type="ECO:0000313" key="1">
    <source>
        <dbReference type="EMBL" id="GAA4635809.1"/>
    </source>
</evidence>
<organism evidence="1 2">
    <name type="scientific">Actinoallomurus vinaceus</name>
    <dbReference type="NCBI Taxonomy" id="1080074"/>
    <lineage>
        <taxon>Bacteria</taxon>
        <taxon>Bacillati</taxon>
        <taxon>Actinomycetota</taxon>
        <taxon>Actinomycetes</taxon>
        <taxon>Streptosporangiales</taxon>
        <taxon>Thermomonosporaceae</taxon>
        <taxon>Actinoallomurus</taxon>
    </lineage>
</organism>
<sequence>MDDLQMLATTLAAPDMSREAVDRGRRRLQKRMRGPVARRRRIRMPVIALGATAAAAATAVVVVSSDSTAPTANPNSPPTKLSSRQILLAAAATAEARPAGSGTYWHVKTIDEAKKRTSKAYRSLGDSWTRRDGASWGRAGSGPVVKNDNGGGNWAPFQIAFTKLTFDQLQRLPITGDGLTAWINDSIRHSKTGRLPTGAEPTYVPHAMIELLYEYPAPPKVRAAAFRALAALPNVKSTGNVKGGRGLVINSGTADEETLVFDPATSLVRSVGTTSAASYHRVTVLAAEWTNTLPKVTPHKPLPPGRG</sequence>
<name>A0ABP8UQ09_9ACTN</name>
<evidence type="ECO:0000313" key="2">
    <source>
        <dbReference type="Proteomes" id="UP001501442"/>
    </source>
</evidence>
<dbReference type="RefSeq" id="WP_345438782.1">
    <property type="nucleotide sequence ID" value="NZ_BAABHK010000016.1"/>
</dbReference>
<accession>A0ABP8UQ09</accession>